<dbReference type="OrthoDB" id="6309824at2"/>
<sequence length="260" mass="28447">MKKLSLFAAATLTASASSLALPEQAFDTDGFERVTEYSYGPIASAIITSEFAHQLNVYLHPRNVGDSCQYGNIYTQSTGEHVAHADVSNVAAQVFIQQAAADIPERHLVENKRLRVSCTSAAGEDYDVLVNIPGAPIVDWQISVEPKGEFVHRPNTYGYHSSYEVTSKLNINNQNNGSRCTTLSNRGVELGLFHGEGRFGPFHSDVFTTNLTVDNSRAGQPVLYQIIECENAAGKTMAVKVFTLTNPDSIYLLEEDVIVK</sequence>
<proteinExistence type="predicted"/>
<evidence type="ECO:0000256" key="1">
    <source>
        <dbReference type="SAM" id="SignalP"/>
    </source>
</evidence>
<accession>A0A1S1N5I6</accession>
<comment type="caution">
    <text evidence="2">The sequence shown here is derived from an EMBL/GenBank/DDBJ whole genome shotgun (WGS) entry which is preliminary data.</text>
</comment>
<dbReference type="EMBL" id="MNAN01000037">
    <property type="protein sequence ID" value="OHU93523.1"/>
    <property type="molecule type" value="Genomic_DNA"/>
</dbReference>
<keyword evidence="1" id="KW-0732">Signal</keyword>
<protein>
    <submittedName>
        <fullName evidence="2">Uncharacterized protein</fullName>
    </submittedName>
</protein>
<dbReference type="Proteomes" id="UP000180253">
    <property type="component" value="Unassembled WGS sequence"/>
</dbReference>
<evidence type="ECO:0000313" key="3">
    <source>
        <dbReference type="Proteomes" id="UP000180253"/>
    </source>
</evidence>
<feature type="signal peptide" evidence="1">
    <location>
        <begin position="1"/>
        <end position="20"/>
    </location>
</feature>
<reference evidence="2 3" key="1">
    <citation type="submission" date="2016-10" db="EMBL/GenBank/DDBJ databases">
        <title>Pseudoalteromonas amylolytica sp. nov., isolated from the surface seawater.</title>
        <authorList>
            <person name="Wu Y.-H."/>
            <person name="Cheng H."/>
            <person name="Jin X.-B."/>
            <person name="Wang C.-S."/>
            <person name="Xu X.-W."/>
        </authorList>
    </citation>
    <scope>NUCLEOTIDE SEQUENCE [LARGE SCALE GENOMIC DNA]</scope>
    <source>
        <strain evidence="2 3">JCM 12483</strain>
    </source>
</reference>
<dbReference type="AlphaFoldDB" id="A0A1S1N5I6"/>
<name>A0A1S1N5I6_9GAMM</name>
<gene>
    <name evidence="2" type="ORF">BIW53_19430</name>
</gene>
<feature type="chain" id="PRO_5010291145" evidence="1">
    <location>
        <begin position="21"/>
        <end position="260"/>
    </location>
</feature>
<dbReference type="RefSeq" id="WP_070993679.1">
    <property type="nucleotide sequence ID" value="NZ_CBCSHD010000019.1"/>
</dbReference>
<keyword evidence="3" id="KW-1185">Reference proteome</keyword>
<organism evidence="2 3">
    <name type="scientific">Pseudoalteromonas byunsanensis</name>
    <dbReference type="NCBI Taxonomy" id="327939"/>
    <lineage>
        <taxon>Bacteria</taxon>
        <taxon>Pseudomonadati</taxon>
        <taxon>Pseudomonadota</taxon>
        <taxon>Gammaproteobacteria</taxon>
        <taxon>Alteromonadales</taxon>
        <taxon>Pseudoalteromonadaceae</taxon>
        <taxon>Pseudoalteromonas</taxon>
    </lineage>
</organism>
<evidence type="ECO:0000313" key="2">
    <source>
        <dbReference type="EMBL" id="OHU93523.1"/>
    </source>
</evidence>